<comment type="caution">
    <text evidence="5">The sequence shown here is derived from an EMBL/GenBank/DDBJ whole genome shotgun (WGS) entry which is preliminary data.</text>
</comment>
<feature type="disulfide bond" evidence="1">
    <location>
        <begin position="10"/>
        <end position="20"/>
    </location>
</feature>
<feature type="transmembrane region" description="Helical" evidence="3">
    <location>
        <begin position="67"/>
        <end position="87"/>
    </location>
</feature>
<name>A0AA36GXC2_CYLNA</name>
<evidence type="ECO:0000313" key="5">
    <source>
        <dbReference type="EMBL" id="CAJ0599880.1"/>
    </source>
</evidence>
<accession>A0AA36GXC2</accession>
<proteinExistence type="predicted"/>
<dbReference type="AlphaFoldDB" id="A0AA36GXC2"/>
<keyword evidence="1" id="KW-1015">Disulfide bond</keyword>
<keyword evidence="3" id="KW-0472">Membrane</keyword>
<evidence type="ECO:0000259" key="4">
    <source>
        <dbReference type="PROSITE" id="PS50026"/>
    </source>
</evidence>
<evidence type="ECO:0000256" key="1">
    <source>
        <dbReference type="PROSITE-ProRule" id="PRU00076"/>
    </source>
</evidence>
<keyword evidence="3" id="KW-1133">Transmembrane helix</keyword>
<dbReference type="InterPro" id="IPR000742">
    <property type="entry name" value="EGF"/>
</dbReference>
<keyword evidence="1" id="KW-0245">EGF-like domain</keyword>
<gene>
    <name evidence="5" type="ORF">CYNAS_LOCUS11863</name>
</gene>
<organism evidence="5 6">
    <name type="scientific">Cylicocyclus nassatus</name>
    <name type="common">Nematode worm</name>
    <dbReference type="NCBI Taxonomy" id="53992"/>
    <lineage>
        <taxon>Eukaryota</taxon>
        <taxon>Metazoa</taxon>
        <taxon>Ecdysozoa</taxon>
        <taxon>Nematoda</taxon>
        <taxon>Chromadorea</taxon>
        <taxon>Rhabditida</taxon>
        <taxon>Rhabditina</taxon>
        <taxon>Rhabditomorpha</taxon>
        <taxon>Strongyloidea</taxon>
        <taxon>Strongylidae</taxon>
        <taxon>Cylicocyclus</taxon>
    </lineage>
</organism>
<protein>
    <recommendedName>
        <fullName evidence="4">EGF-like domain-containing protein</fullName>
    </recommendedName>
</protein>
<feature type="disulfide bond" evidence="1">
    <location>
        <begin position="31"/>
        <end position="40"/>
    </location>
</feature>
<comment type="caution">
    <text evidence="1">Lacks conserved residue(s) required for the propagation of feature annotation.</text>
</comment>
<feature type="region of interest" description="Disordered" evidence="2">
    <location>
        <begin position="91"/>
        <end position="124"/>
    </location>
</feature>
<keyword evidence="6" id="KW-1185">Reference proteome</keyword>
<evidence type="ECO:0000256" key="2">
    <source>
        <dbReference type="SAM" id="MobiDB-lite"/>
    </source>
</evidence>
<dbReference type="EMBL" id="CATQJL010000223">
    <property type="protein sequence ID" value="CAJ0599880.1"/>
    <property type="molecule type" value="Genomic_DNA"/>
</dbReference>
<reference evidence="5" key="1">
    <citation type="submission" date="2023-07" db="EMBL/GenBank/DDBJ databases">
        <authorList>
            <consortium name="CYATHOMIX"/>
        </authorList>
    </citation>
    <scope>NUCLEOTIDE SEQUENCE</scope>
    <source>
        <strain evidence="5">N/A</strain>
    </source>
</reference>
<evidence type="ECO:0000256" key="3">
    <source>
        <dbReference type="SAM" id="Phobius"/>
    </source>
</evidence>
<feature type="domain" description="EGF-like" evidence="4">
    <location>
        <begin position="6"/>
        <end position="41"/>
    </location>
</feature>
<evidence type="ECO:0000313" key="6">
    <source>
        <dbReference type="Proteomes" id="UP001176961"/>
    </source>
</evidence>
<keyword evidence="3" id="KW-0812">Transmembrane</keyword>
<dbReference type="Proteomes" id="UP001176961">
    <property type="component" value="Unassembled WGS sequence"/>
</dbReference>
<dbReference type="PROSITE" id="PS50026">
    <property type="entry name" value="EGF_3"/>
    <property type="match status" value="1"/>
</dbReference>
<sequence length="124" mass="13692">MAHFVNSSYCRNRCFDRGLCYVLGNNYHCICHQPSAYDDCRDNTTTTATTTTIFHEKQPSTISQIKVVCGVVVVVLLGLALITLYGLHQMDSTSRNGTGVEQAGREEAPSFRATFRSSAPPLEE</sequence>